<organism evidence="2 3">
    <name type="scientific">Poritiphilus flavus</name>
    <dbReference type="NCBI Taxonomy" id="2697053"/>
    <lineage>
        <taxon>Bacteria</taxon>
        <taxon>Pseudomonadati</taxon>
        <taxon>Bacteroidota</taxon>
        <taxon>Flavobacteriia</taxon>
        <taxon>Flavobacteriales</taxon>
        <taxon>Flavobacteriaceae</taxon>
        <taxon>Poritiphilus</taxon>
    </lineage>
</organism>
<comment type="caution">
    <text evidence="2">The sequence shown here is derived from an EMBL/GenBank/DDBJ whole genome shotgun (WGS) entry which is preliminary data.</text>
</comment>
<protein>
    <submittedName>
        <fullName evidence="2">DUF4252 domain-containing protein</fullName>
    </submittedName>
</protein>
<keyword evidence="1" id="KW-0732">Signal</keyword>
<feature type="chain" id="PRO_5026928620" evidence="1">
    <location>
        <begin position="22"/>
        <end position="175"/>
    </location>
</feature>
<gene>
    <name evidence="2" type="ORF">GTQ38_15580</name>
</gene>
<dbReference type="EMBL" id="WXYO01000007">
    <property type="protein sequence ID" value="NAS13433.1"/>
    <property type="molecule type" value="Genomic_DNA"/>
</dbReference>
<dbReference type="Proteomes" id="UP000475249">
    <property type="component" value="Unassembled WGS sequence"/>
</dbReference>
<dbReference type="InterPro" id="IPR025348">
    <property type="entry name" value="DUF4252"/>
</dbReference>
<evidence type="ECO:0000256" key="1">
    <source>
        <dbReference type="SAM" id="SignalP"/>
    </source>
</evidence>
<dbReference type="PROSITE" id="PS51257">
    <property type="entry name" value="PROKAR_LIPOPROTEIN"/>
    <property type="match status" value="1"/>
</dbReference>
<dbReference type="AlphaFoldDB" id="A0A6L9EFL0"/>
<evidence type="ECO:0000313" key="2">
    <source>
        <dbReference type="EMBL" id="NAS13433.1"/>
    </source>
</evidence>
<keyword evidence="3" id="KW-1185">Reference proteome</keyword>
<dbReference type="Pfam" id="PF14060">
    <property type="entry name" value="DUF4252"/>
    <property type="match status" value="1"/>
</dbReference>
<dbReference type="RefSeq" id="WP_161436476.1">
    <property type="nucleotide sequence ID" value="NZ_WXYO01000007.1"/>
</dbReference>
<sequence>MLKKTLSICCLLLLVSCGSYNSIDRFYEAHKNDDKVTAIRVPQFLLSMIAGSSPEMGSLVGNTKDLRFMSFPSTTDSQTRFLNSQMNNITGTSFIEVFRNNDELKRHVVSIRERRNTVKEILIYNNNKRSGSFIYFNGNFDPVKIKQMAQSKHFENLDEGLIQHFNVKTPGLVNE</sequence>
<accession>A0A6L9EFL0</accession>
<proteinExistence type="predicted"/>
<reference evidence="2 3" key="1">
    <citation type="submission" date="2020-01" db="EMBL/GenBank/DDBJ databases">
        <title>Bacteria diversity of Porities sp.</title>
        <authorList>
            <person name="Wang G."/>
        </authorList>
    </citation>
    <scope>NUCLEOTIDE SEQUENCE [LARGE SCALE GENOMIC DNA]</scope>
    <source>
        <strain evidence="2 3">R33</strain>
    </source>
</reference>
<name>A0A6L9EFL0_9FLAO</name>
<evidence type="ECO:0000313" key="3">
    <source>
        <dbReference type="Proteomes" id="UP000475249"/>
    </source>
</evidence>
<feature type="signal peptide" evidence="1">
    <location>
        <begin position="1"/>
        <end position="21"/>
    </location>
</feature>